<dbReference type="GeneID" id="80894746"/>
<evidence type="ECO:0000313" key="1">
    <source>
        <dbReference type="EMBL" id="KAJ4161555.1"/>
    </source>
</evidence>
<dbReference type="Proteomes" id="UP001144673">
    <property type="component" value="Unassembled WGS sequence"/>
</dbReference>
<dbReference type="EMBL" id="JAJHUN010000002">
    <property type="protein sequence ID" value="KAJ4161555.1"/>
    <property type="molecule type" value="Genomic_DNA"/>
</dbReference>
<organism evidence="1 2">
    <name type="scientific">Akanthomyces muscarius</name>
    <name type="common">Entomopathogenic fungus</name>
    <name type="synonym">Lecanicillium muscarium</name>
    <dbReference type="NCBI Taxonomy" id="2231603"/>
    <lineage>
        <taxon>Eukaryota</taxon>
        <taxon>Fungi</taxon>
        <taxon>Dikarya</taxon>
        <taxon>Ascomycota</taxon>
        <taxon>Pezizomycotina</taxon>
        <taxon>Sordariomycetes</taxon>
        <taxon>Hypocreomycetidae</taxon>
        <taxon>Hypocreales</taxon>
        <taxon>Cordycipitaceae</taxon>
        <taxon>Akanthomyces</taxon>
    </lineage>
</organism>
<sequence>MEPANKRPRLAPKLNASVSSLPDAHSAPHHHKLTHPFHTVLDAPHHSQRQEFEAYARHLHDAAILIGRQASQPTTSYTDISVLLLGWQDDSAATENIGALQQVLVTDYRYHVQIWQIPTVANPIAKLGMHMAAFLERARPNQLLIIYYSGHGYVGPDGQPYWACSYHAIALLMTIPPSYDGKAFAASSKTHNATSFCY</sequence>
<proteinExistence type="predicted"/>
<dbReference type="RefSeq" id="XP_056057939.1">
    <property type="nucleotide sequence ID" value="XM_056199495.1"/>
</dbReference>
<keyword evidence="2" id="KW-1185">Reference proteome</keyword>
<dbReference type="AlphaFoldDB" id="A0A9W8QMG3"/>
<gene>
    <name evidence="1" type="ORF">LMH87_007587</name>
</gene>
<reference evidence="1" key="1">
    <citation type="journal article" date="2023" name="Access Microbiol">
        <title>De-novo genome assembly for Akanthomyces muscarius, a biocontrol agent of insect agricultural pests.</title>
        <authorList>
            <person name="Erdos Z."/>
            <person name="Studholme D.J."/>
            <person name="Raymond B."/>
            <person name="Sharma M."/>
        </authorList>
    </citation>
    <scope>NUCLEOTIDE SEQUENCE</scope>
    <source>
        <strain evidence="1">Ve6</strain>
    </source>
</reference>
<dbReference type="KEGG" id="amus:LMH87_007587"/>
<comment type="caution">
    <text evidence="1">The sequence shown here is derived from an EMBL/GenBank/DDBJ whole genome shotgun (WGS) entry which is preliminary data.</text>
</comment>
<protein>
    <recommendedName>
        <fullName evidence="3">Caspase domain-containing protein</fullName>
    </recommendedName>
</protein>
<evidence type="ECO:0008006" key="3">
    <source>
        <dbReference type="Google" id="ProtNLM"/>
    </source>
</evidence>
<evidence type="ECO:0000313" key="2">
    <source>
        <dbReference type="Proteomes" id="UP001144673"/>
    </source>
</evidence>
<name>A0A9W8QMG3_AKAMU</name>
<accession>A0A9W8QMG3</accession>